<dbReference type="KEGG" id="vhl:BME96_00900"/>
<sequence>MSISRVILREVVFFIVVTLFMFGITTLIDNIRGHAFEWESNLLICILTVFFIRVFMLITKTGSRKKDNS</sequence>
<accession>A0AAC9IUF7</accession>
<proteinExistence type="predicted"/>
<dbReference type="AlphaFoldDB" id="A0AAC9IUF7"/>
<keyword evidence="1" id="KW-0472">Membrane</keyword>
<evidence type="ECO:0000256" key="1">
    <source>
        <dbReference type="SAM" id="Phobius"/>
    </source>
</evidence>
<reference evidence="2 3" key="1">
    <citation type="submission" date="2016-11" db="EMBL/GenBank/DDBJ databases">
        <title>Complete genome sequencing of Virgibacillus halodenitrificans PDB-F2.</title>
        <authorList>
            <person name="Sun Z."/>
            <person name="Zhou Y."/>
            <person name="Li H."/>
        </authorList>
    </citation>
    <scope>NUCLEOTIDE SEQUENCE [LARGE SCALE GENOMIC DNA]</scope>
    <source>
        <strain evidence="2 3">PDB-F2</strain>
    </source>
</reference>
<evidence type="ECO:0000313" key="3">
    <source>
        <dbReference type="Proteomes" id="UP000182945"/>
    </source>
</evidence>
<feature type="transmembrane region" description="Helical" evidence="1">
    <location>
        <begin position="7"/>
        <end position="28"/>
    </location>
</feature>
<feature type="transmembrane region" description="Helical" evidence="1">
    <location>
        <begin position="40"/>
        <end position="59"/>
    </location>
</feature>
<dbReference type="Proteomes" id="UP000182945">
    <property type="component" value="Chromosome"/>
</dbReference>
<protein>
    <submittedName>
        <fullName evidence="2">Uncharacterized protein</fullName>
    </submittedName>
</protein>
<name>A0AAC9IUF7_VIRHA</name>
<keyword evidence="1" id="KW-0812">Transmembrane</keyword>
<evidence type="ECO:0000313" key="2">
    <source>
        <dbReference type="EMBL" id="APC46846.1"/>
    </source>
</evidence>
<keyword evidence="1" id="KW-1133">Transmembrane helix</keyword>
<organism evidence="2 3">
    <name type="scientific">Virgibacillus halodenitrificans</name>
    <name type="common">Bacillus halodenitrificans</name>
    <dbReference type="NCBI Taxonomy" id="1482"/>
    <lineage>
        <taxon>Bacteria</taxon>
        <taxon>Bacillati</taxon>
        <taxon>Bacillota</taxon>
        <taxon>Bacilli</taxon>
        <taxon>Bacillales</taxon>
        <taxon>Bacillaceae</taxon>
        <taxon>Virgibacillus</taxon>
    </lineage>
</organism>
<dbReference type="EMBL" id="CP017962">
    <property type="protein sequence ID" value="APC46846.1"/>
    <property type="molecule type" value="Genomic_DNA"/>
</dbReference>
<gene>
    <name evidence="2" type="ORF">BME96_00900</name>
</gene>